<name>A0A4X2MAZ1_VOMUR</name>
<reference evidence="3" key="2">
    <citation type="submission" date="2025-08" db="UniProtKB">
        <authorList>
            <consortium name="Ensembl"/>
        </authorList>
    </citation>
    <scope>IDENTIFICATION</scope>
</reference>
<sequence>RRSRIPGRRFLAIAVAAGSSSGGGPWPRSRSLPLGRGATAATGSSLCSSSCCRCPSSASWTSLWYVWLILLTVFTLLLCGILASCIKFCCQRKRLPAQTTFPLPRRPYDLTVITVDNDSTIHSTVTSYSSVQYPLGPPLPLAFREMEPGTVSPPAYSLYALELPPSYEEAIKMAKPGLEGAPPSQKASLSPEQPEPCGDVQPRQEPGPNPTPSPDLAEPQP</sequence>
<keyword evidence="2" id="KW-1133">Transmembrane helix</keyword>
<dbReference type="PANTHER" id="PTHR33955:SF2">
    <property type="entry name" value="TRANSMEMBRANE PROTEIN 52"/>
    <property type="match status" value="1"/>
</dbReference>
<dbReference type="AlphaFoldDB" id="A0A4X2MAZ1"/>
<organism evidence="3 4">
    <name type="scientific">Vombatus ursinus</name>
    <name type="common">Common wombat</name>
    <dbReference type="NCBI Taxonomy" id="29139"/>
    <lineage>
        <taxon>Eukaryota</taxon>
        <taxon>Metazoa</taxon>
        <taxon>Chordata</taxon>
        <taxon>Craniata</taxon>
        <taxon>Vertebrata</taxon>
        <taxon>Euteleostomi</taxon>
        <taxon>Mammalia</taxon>
        <taxon>Metatheria</taxon>
        <taxon>Diprotodontia</taxon>
        <taxon>Vombatidae</taxon>
        <taxon>Vombatus</taxon>
    </lineage>
</organism>
<keyword evidence="2" id="KW-0472">Membrane</keyword>
<reference evidence="3" key="3">
    <citation type="submission" date="2025-09" db="UniProtKB">
        <authorList>
            <consortium name="Ensembl"/>
        </authorList>
    </citation>
    <scope>IDENTIFICATION</scope>
</reference>
<reference evidence="4" key="1">
    <citation type="submission" date="2018-12" db="EMBL/GenBank/DDBJ databases">
        <authorList>
            <person name="Yazar S."/>
        </authorList>
    </citation>
    <scope>NUCLEOTIDE SEQUENCE [LARGE SCALE GENOMIC DNA]</scope>
</reference>
<feature type="region of interest" description="Disordered" evidence="1">
    <location>
        <begin position="173"/>
        <end position="221"/>
    </location>
</feature>
<proteinExistence type="predicted"/>
<dbReference type="OMA" id="SPAWQPC"/>
<dbReference type="InterPro" id="IPR038942">
    <property type="entry name" value="TMEM52"/>
</dbReference>
<dbReference type="STRING" id="29139.ENSVURP00010030937"/>
<accession>A0A4X2MAZ1</accession>
<gene>
    <name evidence="3" type="primary">TMEM52</name>
</gene>
<dbReference type="Ensembl" id="ENSVURT00010035225.1">
    <property type="protein sequence ID" value="ENSVURP00010030937.1"/>
    <property type="gene ID" value="ENSVURG00010023658.1"/>
</dbReference>
<dbReference type="PANTHER" id="PTHR33955">
    <property type="entry name" value="TRANSMEMBRANE PROTEIN 52"/>
    <property type="match status" value="1"/>
</dbReference>
<dbReference type="GeneTree" id="ENSGT00730000111432"/>
<protein>
    <recommendedName>
        <fullName evidence="5">Transmembrane protein 52</fullName>
    </recommendedName>
</protein>
<keyword evidence="2" id="KW-0812">Transmembrane</keyword>
<evidence type="ECO:0000313" key="4">
    <source>
        <dbReference type="Proteomes" id="UP000314987"/>
    </source>
</evidence>
<evidence type="ECO:0000256" key="1">
    <source>
        <dbReference type="SAM" id="MobiDB-lite"/>
    </source>
</evidence>
<evidence type="ECO:0000256" key="2">
    <source>
        <dbReference type="SAM" id="Phobius"/>
    </source>
</evidence>
<dbReference type="Proteomes" id="UP000314987">
    <property type="component" value="Unassembled WGS sequence"/>
</dbReference>
<keyword evidence="4" id="KW-1185">Reference proteome</keyword>
<feature type="transmembrane region" description="Helical" evidence="2">
    <location>
        <begin position="64"/>
        <end position="86"/>
    </location>
</feature>
<evidence type="ECO:0000313" key="3">
    <source>
        <dbReference type="Ensembl" id="ENSVURP00010030937.1"/>
    </source>
</evidence>
<evidence type="ECO:0008006" key="5">
    <source>
        <dbReference type="Google" id="ProtNLM"/>
    </source>
</evidence>
<dbReference type="Pfam" id="PF14979">
    <property type="entry name" value="TMEM52"/>
    <property type="match status" value="1"/>
</dbReference>